<protein>
    <submittedName>
        <fullName evidence="2">Uncharacterized protein</fullName>
    </submittedName>
</protein>
<dbReference type="EMBL" id="BT133888">
    <property type="protein sequence ID" value="AFK33683.1"/>
    <property type="molecule type" value="mRNA"/>
</dbReference>
<reference evidence="2" key="1">
    <citation type="submission" date="2012-05" db="EMBL/GenBank/DDBJ databases">
        <authorList>
            <person name="Krishnakumar V."/>
            <person name="Cheung F."/>
            <person name="Xiao Y."/>
            <person name="Chan A."/>
            <person name="Moskal W.A."/>
            <person name="Town C.D."/>
        </authorList>
    </citation>
    <scope>NUCLEOTIDE SEQUENCE</scope>
</reference>
<feature type="region of interest" description="Disordered" evidence="1">
    <location>
        <begin position="183"/>
        <end position="203"/>
    </location>
</feature>
<evidence type="ECO:0000256" key="1">
    <source>
        <dbReference type="SAM" id="MobiDB-lite"/>
    </source>
</evidence>
<dbReference type="AlphaFoldDB" id="I3S091"/>
<feature type="compositionally biased region" description="Basic and acidic residues" evidence="1">
    <location>
        <begin position="183"/>
        <end position="194"/>
    </location>
</feature>
<name>I3S091_LOTJA</name>
<accession>I3S091</accession>
<proteinExistence type="evidence at transcript level"/>
<evidence type="ECO:0000313" key="2">
    <source>
        <dbReference type="EMBL" id="AFK33683.1"/>
    </source>
</evidence>
<dbReference type="PANTHER" id="PTHR34778">
    <property type="entry name" value="OS02G0580700 PROTEIN"/>
    <property type="match status" value="1"/>
</dbReference>
<sequence>MEIKKHIKLHKRPKRKILSYCRYYLLSPCKIHTNENFKSSKGVCSLSTIKSCAISKWKRKKRRHGHVGMVSSVLKSSKPSFVLSGVTESIEAVKKFEIVKDHELLSLEGCAVQNSAGPSSNMIVEVVDTPSTNTDLEDAKAFEENYGSPGQADDNRLLKYTFQRKRKKESLVNLYKKLDSEKSATKMKVEDKQNDALGPKKCA</sequence>
<organism evidence="2">
    <name type="scientific">Lotus japonicus</name>
    <name type="common">Lotus corniculatus var. japonicus</name>
    <dbReference type="NCBI Taxonomy" id="34305"/>
    <lineage>
        <taxon>Eukaryota</taxon>
        <taxon>Viridiplantae</taxon>
        <taxon>Streptophyta</taxon>
        <taxon>Embryophyta</taxon>
        <taxon>Tracheophyta</taxon>
        <taxon>Spermatophyta</taxon>
        <taxon>Magnoliopsida</taxon>
        <taxon>eudicotyledons</taxon>
        <taxon>Gunneridae</taxon>
        <taxon>Pentapetalae</taxon>
        <taxon>rosids</taxon>
        <taxon>fabids</taxon>
        <taxon>Fabales</taxon>
        <taxon>Fabaceae</taxon>
        <taxon>Papilionoideae</taxon>
        <taxon>50 kb inversion clade</taxon>
        <taxon>NPAAA clade</taxon>
        <taxon>Hologalegina</taxon>
        <taxon>robinioid clade</taxon>
        <taxon>Loteae</taxon>
        <taxon>Lotus</taxon>
    </lineage>
</organism>
<dbReference type="PANTHER" id="PTHR34778:SF6">
    <property type="entry name" value="SHUGOSHIN C-TERMINAL DOMAIN-CONTAINING PROTEIN"/>
    <property type="match status" value="1"/>
</dbReference>